<dbReference type="AlphaFoldDB" id="A0A371IGL9"/>
<dbReference type="EMBL" id="QJKJ01000125">
    <property type="protein sequence ID" value="RDY14143.1"/>
    <property type="molecule type" value="Genomic_DNA"/>
</dbReference>
<evidence type="ECO:0000313" key="1">
    <source>
        <dbReference type="EMBL" id="RDY14143.1"/>
    </source>
</evidence>
<name>A0A371IGL9_MUCPR</name>
<comment type="caution">
    <text evidence="1">The sequence shown here is derived from an EMBL/GenBank/DDBJ whole genome shotgun (WGS) entry which is preliminary data.</text>
</comment>
<gene>
    <name evidence="1" type="ORF">CR513_00838</name>
</gene>
<dbReference type="InterPro" id="IPR012337">
    <property type="entry name" value="RNaseH-like_sf"/>
</dbReference>
<dbReference type="Gene3D" id="3.30.420.10">
    <property type="entry name" value="Ribonuclease H-like superfamily/Ribonuclease H"/>
    <property type="match status" value="1"/>
</dbReference>
<accession>A0A371IGL9</accession>
<dbReference type="SUPFAM" id="SSF53098">
    <property type="entry name" value="Ribonuclease H-like"/>
    <property type="match status" value="1"/>
</dbReference>
<feature type="non-terminal residue" evidence="1">
    <location>
        <position position="1"/>
    </location>
</feature>
<dbReference type="PANTHER" id="PTHR47266">
    <property type="entry name" value="ENDONUCLEASE-RELATED"/>
    <property type="match status" value="1"/>
</dbReference>
<evidence type="ECO:0000313" key="2">
    <source>
        <dbReference type="Proteomes" id="UP000257109"/>
    </source>
</evidence>
<dbReference type="InterPro" id="IPR036397">
    <property type="entry name" value="RNaseH_sf"/>
</dbReference>
<proteinExistence type="predicted"/>
<reference evidence="1" key="1">
    <citation type="submission" date="2018-05" db="EMBL/GenBank/DDBJ databases">
        <title>Draft genome of Mucuna pruriens seed.</title>
        <authorList>
            <person name="Nnadi N.E."/>
            <person name="Vos R."/>
            <person name="Hasami M.H."/>
            <person name="Devisetty U.K."/>
            <person name="Aguiy J.C."/>
        </authorList>
    </citation>
    <scope>NUCLEOTIDE SEQUENCE [LARGE SCALE GENOMIC DNA]</scope>
    <source>
        <strain evidence="1">JCA_2017</strain>
    </source>
</reference>
<dbReference type="GO" id="GO:0003676">
    <property type="term" value="F:nucleic acid binding"/>
    <property type="evidence" value="ECO:0007669"/>
    <property type="project" value="InterPro"/>
</dbReference>
<protein>
    <recommendedName>
        <fullName evidence="3">Integrase catalytic domain-containing protein</fullName>
    </recommendedName>
</protein>
<organism evidence="1 2">
    <name type="scientific">Mucuna pruriens</name>
    <name type="common">Velvet bean</name>
    <name type="synonym">Dolichos pruriens</name>
    <dbReference type="NCBI Taxonomy" id="157652"/>
    <lineage>
        <taxon>Eukaryota</taxon>
        <taxon>Viridiplantae</taxon>
        <taxon>Streptophyta</taxon>
        <taxon>Embryophyta</taxon>
        <taxon>Tracheophyta</taxon>
        <taxon>Spermatophyta</taxon>
        <taxon>Magnoliopsida</taxon>
        <taxon>eudicotyledons</taxon>
        <taxon>Gunneridae</taxon>
        <taxon>Pentapetalae</taxon>
        <taxon>rosids</taxon>
        <taxon>fabids</taxon>
        <taxon>Fabales</taxon>
        <taxon>Fabaceae</taxon>
        <taxon>Papilionoideae</taxon>
        <taxon>50 kb inversion clade</taxon>
        <taxon>NPAAA clade</taxon>
        <taxon>indigoferoid/millettioid clade</taxon>
        <taxon>Phaseoleae</taxon>
        <taxon>Mucuna</taxon>
    </lineage>
</organism>
<dbReference type="Proteomes" id="UP000257109">
    <property type="component" value="Unassembled WGS sequence"/>
</dbReference>
<evidence type="ECO:0008006" key="3">
    <source>
        <dbReference type="Google" id="ProtNLM"/>
    </source>
</evidence>
<sequence length="192" mass="22654">MKCTPYSHIVNPWRLGTTLGPLGLPIRSYKMGFIVYELFHVWQINFMSPFPKTFSNEYILVAVDYIAKWFENLLSKYGVTHKVTTPYHLQTSGQVEISNMELKMILEKTLNASRKDWSLKITFKTPIRISLYKLVFGKICHLLIELEHKALWALQFLNFDSELAKSNRLMQLDELDKLRVRAYENSRLYKEK</sequence>
<dbReference type="InterPro" id="IPR052160">
    <property type="entry name" value="Gypsy_RT_Integrase-like"/>
</dbReference>
<keyword evidence="2" id="KW-1185">Reference proteome</keyword>